<keyword evidence="9" id="KW-1185">Reference proteome</keyword>
<comment type="similarity">
    <text evidence="2 5">Belongs to the GMC oxidoreductase family.</text>
</comment>
<keyword evidence="3 5" id="KW-0285">Flavoprotein</keyword>
<feature type="domain" description="Glucose-methanol-choline oxidoreductase N-terminal" evidence="7">
    <location>
        <begin position="258"/>
        <end position="272"/>
    </location>
</feature>
<dbReference type="PROSITE" id="PS00623">
    <property type="entry name" value="GMC_OXRED_1"/>
    <property type="match status" value="1"/>
</dbReference>
<dbReference type="Proteomes" id="UP001589647">
    <property type="component" value="Unassembled WGS sequence"/>
</dbReference>
<evidence type="ECO:0000259" key="6">
    <source>
        <dbReference type="PROSITE" id="PS00623"/>
    </source>
</evidence>
<dbReference type="InterPro" id="IPR000172">
    <property type="entry name" value="GMC_OxRdtase_N"/>
</dbReference>
<evidence type="ECO:0000313" key="8">
    <source>
        <dbReference type="EMBL" id="MFB9207025.1"/>
    </source>
</evidence>
<dbReference type="SUPFAM" id="SSF54373">
    <property type="entry name" value="FAD-linked reductases, C-terminal domain"/>
    <property type="match status" value="1"/>
</dbReference>
<sequence>MSAYDYIVVGAGSAGCVVARRLLDALGCRVLLLEAGGPDAAECVHRTDIPSMTSMWGSPEFVWDYATTPQPELGGRVVPIPQGRLLGGGSSVNAMMYVRGNRRDFDGWAALGNDGWSYDEVLPYFRRSEDYPGGSQEYRGSGGPLKVVDYGSPSDASRAFVRAAIARGRADGTGDYNGPRQEGLAFFYQSTRDKDGRRSSASEAFLAPVLGEPGLTLETGAVVTRLTVEGGRAGGVEYVKDGRTHRAVAEQEVIVACGALASPALLLRSGLGPAAHLREHGVEVVADLPGVGGNLQDHVLFGVGYESLRELPFPELLSEAGLFTNVLGGDAPDLQFFFGPVQFIDDRYKTDGPGFTFAPILLQPRSRGEVRLRPGDPLRPLIDPHYLEAAADLRLLTEAIVLARELVSDAAFDSLRGRELAPGPDVTSPAGLADYVRASASTVWHPAGTCRMGRDGEAVVEPDLRVRGVDGLRVADASVMPVITRGNTNAATIMIAERAADLITASARR</sequence>
<dbReference type="PROSITE" id="PS00624">
    <property type="entry name" value="GMC_OXRED_2"/>
    <property type="match status" value="1"/>
</dbReference>
<dbReference type="SUPFAM" id="SSF51905">
    <property type="entry name" value="FAD/NAD(P)-binding domain"/>
    <property type="match status" value="1"/>
</dbReference>
<proteinExistence type="inferred from homology"/>
<protein>
    <submittedName>
        <fullName evidence="8">GMC family oxidoreductase</fullName>
    </submittedName>
</protein>
<dbReference type="Pfam" id="PF05199">
    <property type="entry name" value="GMC_oxred_C"/>
    <property type="match status" value="1"/>
</dbReference>
<evidence type="ECO:0000256" key="4">
    <source>
        <dbReference type="ARBA" id="ARBA00022827"/>
    </source>
</evidence>
<dbReference type="Gene3D" id="3.50.50.60">
    <property type="entry name" value="FAD/NAD(P)-binding domain"/>
    <property type="match status" value="1"/>
</dbReference>
<dbReference type="PIRSF" id="PIRSF000137">
    <property type="entry name" value="Alcohol_oxidase"/>
    <property type="match status" value="1"/>
</dbReference>
<organism evidence="8 9">
    <name type="scientific">Nonomuraea spiralis</name>
    <dbReference type="NCBI Taxonomy" id="46182"/>
    <lineage>
        <taxon>Bacteria</taxon>
        <taxon>Bacillati</taxon>
        <taxon>Actinomycetota</taxon>
        <taxon>Actinomycetes</taxon>
        <taxon>Streptosporangiales</taxon>
        <taxon>Streptosporangiaceae</taxon>
        <taxon>Nonomuraea</taxon>
    </lineage>
</organism>
<evidence type="ECO:0000256" key="1">
    <source>
        <dbReference type="ARBA" id="ARBA00001974"/>
    </source>
</evidence>
<reference evidence="8 9" key="1">
    <citation type="submission" date="2024-09" db="EMBL/GenBank/DDBJ databases">
        <authorList>
            <person name="Sun Q."/>
            <person name="Mori K."/>
        </authorList>
    </citation>
    <scope>NUCLEOTIDE SEQUENCE [LARGE SCALE GENOMIC DNA]</scope>
    <source>
        <strain evidence="8 9">CCM 3426</strain>
    </source>
</reference>
<evidence type="ECO:0000256" key="5">
    <source>
        <dbReference type="RuleBase" id="RU003968"/>
    </source>
</evidence>
<dbReference type="PANTHER" id="PTHR11552:SF147">
    <property type="entry name" value="CHOLINE DEHYDROGENASE, MITOCHONDRIAL"/>
    <property type="match status" value="1"/>
</dbReference>
<keyword evidence="4 5" id="KW-0274">FAD</keyword>
<evidence type="ECO:0000259" key="7">
    <source>
        <dbReference type="PROSITE" id="PS00624"/>
    </source>
</evidence>
<dbReference type="InterPro" id="IPR012132">
    <property type="entry name" value="GMC_OxRdtase"/>
</dbReference>
<dbReference type="InterPro" id="IPR007867">
    <property type="entry name" value="GMC_OxRtase_C"/>
</dbReference>
<dbReference type="Gene3D" id="3.30.560.10">
    <property type="entry name" value="Glucose Oxidase, domain 3"/>
    <property type="match status" value="1"/>
</dbReference>
<comment type="caution">
    <text evidence="8">The sequence shown here is derived from an EMBL/GenBank/DDBJ whole genome shotgun (WGS) entry which is preliminary data.</text>
</comment>
<dbReference type="Pfam" id="PF00732">
    <property type="entry name" value="GMC_oxred_N"/>
    <property type="match status" value="1"/>
</dbReference>
<evidence type="ECO:0000256" key="2">
    <source>
        <dbReference type="ARBA" id="ARBA00010790"/>
    </source>
</evidence>
<gene>
    <name evidence="8" type="ORF">ACFFV7_37940</name>
</gene>
<comment type="cofactor">
    <cofactor evidence="1">
        <name>FAD</name>
        <dbReference type="ChEBI" id="CHEBI:57692"/>
    </cofactor>
</comment>
<name>A0ABV5ISQ5_9ACTN</name>
<accession>A0ABV5ISQ5</accession>
<dbReference type="PANTHER" id="PTHR11552">
    <property type="entry name" value="GLUCOSE-METHANOL-CHOLINE GMC OXIDOREDUCTASE"/>
    <property type="match status" value="1"/>
</dbReference>
<evidence type="ECO:0000256" key="3">
    <source>
        <dbReference type="ARBA" id="ARBA00022630"/>
    </source>
</evidence>
<dbReference type="InterPro" id="IPR036188">
    <property type="entry name" value="FAD/NAD-bd_sf"/>
</dbReference>
<dbReference type="EMBL" id="JBHMEI010000044">
    <property type="protein sequence ID" value="MFB9207025.1"/>
    <property type="molecule type" value="Genomic_DNA"/>
</dbReference>
<dbReference type="RefSeq" id="WP_189650406.1">
    <property type="nucleotide sequence ID" value="NZ_BMRC01000013.1"/>
</dbReference>
<feature type="domain" description="Glucose-methanol-choline oxidoreductase N-terminal" evidence="6">
    <location>
        <begin position="83"/>
        <end position="106"/>
    </location>
</feature>
<evidence type="ECO:0000313" key="9">
    <source>
        <dbReference type="Proteomes" id="UP001589647"/>
    </source>
</evidence>